<feature type="compositionally biased region" description="Basic and acidic residues" evidence="1">
    <location>
        <begin position="756"/>
        <end position="767"/>
    </location>
</feature>
<dbReference type="OrthoDB" id="5034579at2759"/>
<dbReference type="PANTHER" id="PTHR38426">
    <property type="entry name" value="MAINTENANCE OF TELOMERE CAPPING PROTEIN 4"/>
    <property type="match status" value="1"/>
</dbReference>
<feature type="compositionally biased region" description="Low complexity" evidence="1">
    <location>
        <begin position="719"/>
        <end position="733"/>
    </location>
</feature>
<evidence type="ECO:0000256" key="1">
    <source>
        <dbReference type="SAM" id="MobiDB-lite"/>
    </source>
</evidence>
<proteinExistence type="predicted"/>
<feature type="region of interest" description="Disordered" evidence="1">
    <location>
        <begin position="434"/>
        <end position="464"/>
    </location>
</feature>
<feature type="region of interest" description="Disordered" evidence="1">
    <location>
        <begin position="347"/>
        <end position="366"/>
    </location>
</feature>
<evidence type="ECO:0000256" key="2">
    <source>
        <dbReference type="SAM" id="Phobius"/>
    </source>
</evidence>
<feature type="compositionally biased region" description="Polar residues" evidence="1">
    <location>
        <begin position="803"/>
        <end position="844"/>
    </location>
</feature>
<keyword evidence="2" id="KW-0472">Membrane</keyword>
<keyword evidence="2" id="KW-1133">Transmembrane helix</keyword>
<dbReference type="EMBL" id="JAACFV010000088">
    <property type="protein sequence ID" value="KAF7506377.1"/>
    <property type="molecule type" value="Genomic_DNA"/>
</dbReference>
<feature type="compositionally biased region" description="Basic and acidic residues" evidence="1">
    <location>
        <begin position="69"/>
        <end position="81"/>
    </location>
</feature>
<feature type="compositionally biased region" description="Basic and acidic residues" evidence="1">
    <location>
        <begin position="680"/>
        <end position="696"/>
    </location>
</feature>
<gene>
    <name evidence="3" type="ORF">GJ744_011843</name>
</gene>
<feature type="compositionally biased region" description="Low complexity" evidence="1">
    <location>
        <begin position="879"/>
        <end position="896"/>
    </location>
</feature>
<feature type="compositionally biased region" description="Polar residues" evidence="1">
    <location>
        <begin position="285"/>
        <end position="299"/>
    </location>
</feature>
<feature type="compositionally biased region" description="Basic and acidic residues" evidence="1">
    <location>
        <begin position="636"/>
        <end position="648"/>
    </location>
</feature>
<reference evidence="3" key="1">
    <citation type="submission" date="2020-02" db="EMBL/GenBank/DDBJ databases">
        <authorList>
            <person name="Palmer J.M."/>
        </authorList>
    </citation>
    <scope>NUCLEOTIDE SEQUENCE</scope>
    <source>
        <strain evidence="3">EPUS1.4</strain>
        <tissue evidence="3">Thallus</tissue>
    </source>
</reference>
<feature type="region of interest" description="Disordered" evidence="1">
    <location>
        <begin position="876"/>
        <end position="1033"/>
    </location>
</feature>
<feature type="compositionally biased region" description="Basic residues" evidence="1">
    <location>
        <begin position="585"/>
        <end position="595"/>
    </location>
</feature>
<sequence>MSWNSPSPSGSSDHSLLAFTRSREVSEDYVQAESSTSGGKRSGSSGPRYDSNLETVLPRTPSLHQASRSHKDDLAAHEIHVSKKPRTSGGFLLEPKSAPSRLAFLSRSKNETPTVKGKEKREGLGLLISKRRNRHSHRSSIGSSPLATKVSTLEDDADVPSGSPAWLASDLRRSAVSGSDVKDSPTSQDESQTAGSTLETNPMGYDTDPMQIVNLALSLSEGRRRQASGMRVVSGNSEIGRSISTSQRSNLLVARPQSNIGQYLHSDRQFSRNISPRAQGHGQPASINAQRKSRTSGSYLQPPMTDHTDCDIHDDLYDVSDATIARVQKAKNHFELLYEHRRLLSHLPPLRPPTQSPRKSDSEGRAYNPLQYVRNRKVRFPERKSIESDAEGWHDVQQVRAWVDAIIEGHNERRHDPDECIRLPEMHHLHIERPEESMNPKEVASPSSISHKRDANPPGKHCRLRSDWIVSPGGLLADIYWLEQGSNKTKIEDRDGNKIYPGNAKLKFTDWRNRNPAHGQGSQQSSHPPESAESNKPQPSVSLTPPELPSFTSTGRKGKHRRRGRRREVKRGVDSDSENSDSESRKKRKRLRRTLMRPLSKSSSSDSDDEKSSRSPVKGRNRENERIAAESGTLDHYMRKMLDRDTIRRSQSSVERAQDSALPESQMASSIERAPSKNRLKTDHLREAVRNSLDRRRQSRPSLDIERPARASLDGDTTAPSSPSIHHFPSIAIDLSPPPSRSPSPPKRALHSRMNPFHDRTESKQRNGIDAADFADGTPPPPFQKESIQLEKELGLPNDSSRDTSPMTKSARRTSVPSVPSVEPQRTYSTASKTSAKVPNSPDATSRIRGMFKGGRIAELVGNEVSRVGDFIWKREPPSATRTSSSASSLKSQSGSDAEEEVRANGRVSKRLPQPHSGRSSALAEGTGKVATSGQARAGPKVGDKPALFMSNLPSFTSPFQKDREVQEERDRAALLVPESSPTKDSDHISNAAPQFPSVSRSLRLEQLAPPKLNISRTNSPAGSPDHRRDGYDFSKALIHPPVTGLTSLEASRSGGDLSGKWDASVRDASIKHACIIITKKDIARARALLLSSGAKARQISLRAHSIRSRPPQFLLDIVESQPQSPEALHSLLVPRKDEPILAARSLISTLATQSNNFRTSLENFTSTTSPSLHTSLQALDDLVENTLTPRVRAAADESGELSMKLTTTSTLAVKELNDVIEGAMRRRRKGPVRRLRRLGYGIVEWLVVGLLWGIWGVVSLVRVVVGVLGGIWTALRWLVWLD</sequence>
<feature type="compositionally biased region" description="Basic residues" evidence="1">
    <location>
        <begin position="556"/>
        <end position="569"/>
    </location>
</feature>
<feature type="compositionally biased region" description="Basic residues" evidence="1">
    <location>
        <begin position="129"/>
        <end position="138"/>
    </location>
</feature>
<feature type="compositionally biased region" description="Low complexity" evidence="1">
    <location>
        <begin position="34"/>
        <end position="46"/>
    </location>
</feature>
<dbReference type="InterPro" id="IPR038769">
    <property type="entry name" value="MTC4"/>
</dbReference>
<feature type="compositionally biased region" description="Polar residues" evidence="1">
    <location>
        <begin position="520"/>
        <end position="543"/>
    </location>
</feature>
<feature type="compositionally biased region" description="Basic and acidic residues" evidence="1">
    <location>
        <begin position="961"/>
        <end position="973"/>
    </location>
</feature>
<feature type="transmembrane region" description="Helical" evidence="2">
    <location>
        <begin position="1236"/>
        <end position="1255"/>
    </location>
</feature>
<evidence type="ECO:0000313" key="4">
    <source>
        <dbReference type="Proteomes" id="UP000606974"/>
    </source>
</evidence>
<name>A0A8H7AG28_9EURO</name>
<feature type="region of interest" description="Disordered" evidence="1">
    <location>
        <begin position="274"/>
        <end position="301"/>
    </location>
</feature>
<evidence type="ECO:0000313" key="3">
    <source>
        <dbReference type="EMBL" id="KAF7506377.1"/>
    </source>
</evidence>
<feature type="region of interest" description="Disordered" evidence="1">
    <location>
        <begin position="1"/>
        <end position="206"/>
    </location>
</feature>
<feature type="region of interest" description="Disordered" evidence="1">
    <location>
        <begin position="511"/>
        <end position="849"/>
    </location>
</feature>
<organism evidence="3 4">
    <name type="scientific">Endocarpon pusillum</name>
    <dbReference type="NCBI Taxonomy" id="364733"/>
    <lineage>
        <taxon>Eukaryota</taxon>
        <taxon>Fungi</taxon>
        <taxon>Dikarya</taxon>
        <taxon>Ascomycota</taxon>
        <taxon>Pezizomycotina</taxon>
        <taxon>Eurotiomycetes</taxon>
        <taxon>Chaetothyriomycetidae</taxon>
        <taxon>Verrucariales</taxon>
        <taxon>Verrucariaceae</taxon>
        <taxon>Endocarpon</taxon>
    </lineage>
</organism>
<comment type="caution">
    <text evidence="3">The sequence shown here is derived from an EMBL/GenBank/DDBJ whole genome shotgun (WGS) entry which is preliminary data.</text>
</comment>
<keyword evidence="4" id="KW-1185">Reference proteome</keyword>
<feature type="compositionally biased region" description="Low complexity" evidence="1">
    <location>
        <begin position="1"/>
        <end position="15"/>
    </location>
</feature>
<protein>
    <submittedName>
        <fullName evidence="3">Uncharacterized protein</fullName>
    </submittedName>
</protein>
<accession>A0A8H7AG28</accession>
<dbReference type="Proteomes" id="UP000606974">
    <property type="component" value="Unassembled WGS sequence"/>
</dbReference>
<feature type="compositionally biased region" description="Polar residues" evidence="1">
    <location>
        <begin position="184"/>
        <end position="200"/>
    </location>
</feature>
<keyword evidence="2" id="KW-0812">Transmembrane</keyword>
<feature type="transmembrane region" description="Helical" evidence="2">
    <location>
        <begin position="1261"/>
        <end position="1280"/>
    </location>
</feature>
<feature type="compositionally biased region" description="Pro residues" evidence="1">
    <location>
        <begin position="736"/>
        <end position="746"/>
    </location>
</feature>
<dbReference type="PANTHER" id="PTHR38426:SF1">
    <property type="entry name" value="MAINTENANCE OF TELOMERE CAPPING PROTEIN 4"/>
    <property type="match status" value="1"/>
</dbReference>